<evidence type="ECO:0000313" key="2">
    <source>
        <dbReference type="Proteomes" id="UP000179221"/>
    </source>
</evidence>
<evidence type="ECO:0000313" key="1">
    <source>
        <dbReference type="EMBL" id="OGM26824.1"/>
    </source>
</evidence>
<dbReference type="EMBL" id="MGGL01000009">
    <property type="protein sequence ID" value="OGM26824.1"/>
    <property type="molecule type" value="Genomic_DNA"/>
</dbReference>
<proteinExistence type="predicted"/>
<gene>
    <name evidence="1" type="ORF">A2628_04700</name>
</gene>
<comment type="caution">
    <text evidence="1">The sequence shown here is derived from an EMBL/GenBank/DDBJ whole genome shotgun (WGS) entry which is preliminary data.</text>
</comment>
<name>A0A1F7YHI5_9BACT</name>
<organism evidence="1 2">
    <name type="scientific">Candidatus Woesebacteria bacterium RIFCSPHIGHO2_01_FULL_40_22</name>
    <dbReference type="NCBI Taxonomy" id="1802499"/>
    <lineage>
        <taxon>Bacteria</taxon>
        <taxon>Candidatus Woeseibacteriota</taxon>
    </lineage>
</organism>
<dbReference type="Proteomes" id="UP000179221">
    <property type="component" value="Unassembled WGS sequence"/>
</dbReference>
<dbReference type="AlphaFoldDB" id="A0A1F7YHI5"/>
<protein>
    <submittedName>
        <fullName evidence="1">Uncharacterized protein</fullName>
    </submittedName>
</protein>
<reference evidence="1 2" key="1">
    <citation type="journal article" date="2016" name="Nat. Commun.">
        <title>Thousands of microbial genomes shed light on interconnected biogeochemical processes in an aquifer system.</title>
        <authorList>
            <person name="Anantharaman K."/>
            <person name="Brown C.T."/>
            <person name="Hug L.A."/>
            <person name="Sharon I."/>
            <person name="Castelle C.J."/>
            <person name="Probst A.J."/>
            <person name="Thomas B.C."/>
            <person name="Singh A."/>
            <person name="Wilkins M.J."/>
            <person name="Karaoz U."/>
            <person name="Brodie E.L."/>
            <person name="Williams K.H."/>
            <person name="Hubbard S.S."/>
            <person name="Banfield J.F."/>
        </authorList>
    </citation>
    <scope>NUCLEOTIDE SEQUENCE [LARGE SCALE GENOMIC DNA]</scope>
</reference>
<sequence length="179" mass="20387">MAPSRETWQYIEENGGEISRQVKKWDDAELRNGVFYCSVTTTNGLKLQALLSPERTGVGYLRIPVTKLYKREGFTIEEVMAKRNNRQLDLKDEFDFDPEVIAKRLGFEREKEYTGNSANVQVYVTGAGDNTLDIIFCMTPTELRKGPRIKSSQAAIGVVQDFSDNLPGWKFKPSNKVRI</sequence>
<accession>A0A1F7YHI5</accession>